<dbReference type="OrthoDB" id="9769048at2"/>
<gene>
    <name evidence="3" type="ORF">AZ34_14675</name>
</gene>
<evidence type="ECO:0000256" key="2">
    <source>
        <dbReference type="SAM" id="SignalP"/>
    </source>
</evidence>
<dbReference type="RefSeq" id="WP_051509878.1">
    <property type="nucleotide sequence ID" value="NZ_JEMG01000001.1"/>
</dbReference>
<dbReference type="GO" id="GO:0015562">
    <property type="term" value="F:efflux transmembrane transporter activity"/>
    <property type="evidence" value="ECO:0007669"/>
    <property type="project" value="InterPro"/>
</dbReference>
<feature type="signal peptide" evidence="2">
    <location>
        <begin position="1"/>
        <end position="31"/>
    </location>
</feature>
<keyword evidence="2" id="KW-0732">Signal</keyword>
<feature type="coiled-coil region" evidence="1">
    <location>
        <begin position="112"/>
        <end position="143"/>
    </location>
</feature>
<comment type="caution">
    <text evidence="3">The sequence shown here is derived from an EMBL/GenBank/DDBJ whole genome shotgun (WGS) entry which is preliminary data.</text>
</comment>
<dbReference type="EMBL" id="JEMG01000001">
    <property type="protein sequence ID" value="EYC52172.1"/>
    <property type="molecule type" value="Genomic_DNA"/>
</dbReference>
<name>A0A016XKU0_9BURK</name>
<accession>A0A016XKU0</accession>
<dbReference type="AlphaFoldDB" id="A0A016XKU0"/>
<reference evidence="3 4" key="1">
    <citation type="submission" date="2014-02" db="EMBL/GenBank/DDBJ databases">
        <title>Draft Genome of Hylemonella gracilis isolated from the Niagara River.</title>
        <authorList>
            <person name="Pawlowski D.R."/>
            <person name="Koudelka G.B."/>
        </authorList>
    </citation>
    <scope>NUCLEOTIDE SEQUENCE [LARGE SCALE GENOMIC DNA]</scope>
    <source>
        <strain evidence="3 4">Niagara R</strain>
    </source>
</reference>
<dbReference type="eggNOG" id="COG1538">
    <property type="taxonomic scope" value="Bacteria"/>
</dbReference>
<sequence>MGPQPFFISPRAAARLLQAVLLGLSAQLLHAEQAPPITLEEALSLAQANAPALSAASLGAQAAQASAVSAGQLPDPILRAGVDNLPVNGADRFSLDRDFMTMRRIGLMQEYVSTEKRQLQRKRNELEAASSELARAAAQANLRRDVALAWLDRYFAIKNRELLTSLQNEVQLQLRTLDSQLRAGKAMATEQQMAAAMLLQIDDRVLVNDRQERVAIINLSRWLDAAAQRTPGQLPDIRRLPESLVHGDVVHSAPQLRQHEQELNIARTELKLAEQNRSPNWSWEIAYQQRGSDYSNMVSFGVSVPLTFNAARRQDQDVAARRAQLSQVEQVHENMVRETRTNLLSAHAEWQTLIDRHQKLAAALLPITQQRVELSLAAYRSAQTTLASVLEARRAEVEARMQLLELEREMARLWAQLQYVYVDPMNATPQGGPQP</sequence>
<keyword evidence="1" id="KW-0175">Coiled coil</keyword>
<protein>
    <submittedName>
        <fullName evidence="3">Transporter</fullName>
    </submittedName>
</protein>
<evidence type="ECO:0000313" key="3">
    <source>
        <dbReference type="EMBL" id="EYC52172.1"/>
    </source>
</evidence>
<dbReference type="STRING" id="1458275.AZ34_14675"/>
<dbReference type="InterPro" id="IPR010131">
    <property type="entry name" value="MdtP/NodT-like"/>
</dbReference>
<feature type="chain" id="PRO_5001492131" evidence="2">
    <location>
        <begin position="32"/>
        <end position="435"/>
    </location>
</feature>
<dbReference type="Gene3D" id="1.20.1600.10">
    <property type="entry name" value="Outer membrane efflux proteins (OEP)"/>
    <property type="match status" value="1"/>
</dbReference>
<evidence type="ECO:0000256" key="1">
    <source>
        <dbReference type="SAM" id="Coils"/>
    </source>
</evidence>
<proteinExistence type="predicted"/>
<dbReference type="SUPFAM" id="SSF56954">
    <property type="entry name" value="Outer membrane efflux proteins (OEP)"/>
    <property type="match status" value="1"/>
</dbReference>
<dbReference type="PANTHER" id="PTHR30203">
    <property type="entry name" value="OUTER MEMBRANE CATION EFFLUX PROTEIN"/>
    <property type="match status" value="1"/>
</dbReference>
<dbReference type="PANTHER" id="PTHR30203:SF24">
    <property type="entry name" value="BLR4935 PROTEIN"/>
    <property type="match status" value="1"/>
</dbReference>
<evidence type="ECO:0000313" key="4">
    <source>
        <dbReference type="Proteomes" id="UP000023268"/>
    </source>
</evidence>
<dbReference type="Proteomes" id="UP000023268">
    <property type="component" value="Unassembled WGS sequence"/>
</dbReference>
<organism evidence="3 4">
    <name type="scientific">Hylemonella gracilis str. Niagara R</name>
    <dbReference type="NCBI Taxonomy" id="1458275"/>
    <lineage>
        <taxon>Bacteria</taxon>
        <taxon>Pseudomonadati</taxon>
        <taxon>Pseudomonadota</taxon>
        <taxon>Betaproteobacteria</taxon>
        <taxon>Burkholderiales</taxon>
        <taxon>Comamonadaceae</taxon>
        <taxon>Hylemonella</taxon>
    </lineage>
</organism>